<name>A0A1B8G7S7_9PEZI</name>
<keyword evidence="1" id="KW-0812">Transmembrane</keyword>
<keyword evidence="1" id="KW-1133">Transmembrane helix</keyword>
<evidence type="ECO:0000313" key="3">
    <source>
        <dbReference type="EMBL" id="OBT91885.1"/>
    </source>
</evidence>
<dbReference type="RefSeq" id="XP_018125618.1">
    <property type="nucleotide sequence ID" value="XM_018279552.2"/>
</dbReference>
<accession>A0A1B8G7S7</accession>
<reference evidence="3 4" key="1">
    <citation type="submission" date="2016-03" db="EMBL/GenBank/DDBJ databases">
        <title>Comparative genomics of Pseudogymnoascus destructans, the fungus causing white-nose syndrome of bats.</title>
        <authorList>
            <person name="Palmer J.M."/>
            <person name="Drees K.P."/>
            <person name="Foster J.T."/>
            <person name="Lindner D.L."/>
        </authorList>
    </citation>
    <scope>NUCLEOTIDE SEQUENCE [LARGE SCALE GENOMIC DNA]</scope>
    <source>
        <strain evidence="3 4">UAMH 10579</strain>
    </source>
</reference>
<evidence type="ECO:0000256" key="2">
    <source>
        <dbReference type="SAM" id="SignalP"/>
    </source>
</evidence>
<feature type="transmembrane region" description="Helical" evidence="1">
    <location>
        <begin position="256"/>
        <end position="276"/>
    </location>
</feature>
<dbReference type="PANTHER" id="PTHR35043:SF7">
    <property type="entry name" value="TRANSCRIPTION FACTOR DOMAIN-CONTAINING PROTEIN"/>
    <property type="match status" value="1"/>
</dbReference>
<keyword evidence="4" id="KW-1185">Reference proteome</keyword>
<dbReference type="PANTHER" id="PTHR35043">
    <property type="entry name" value="TRANSCRIPTION FACTOR DOMAIN-CONTAINING PROTEIN"/>
    <property type="match status" value="1"/>
</dbReference>
<dbReference type="OrthoDB" id="3061561at2759"/>
<feature type="signal peptide" evidence="2">
    <location>
        <begin position="1"/>
        <end position="21"/>
    </location>
</feature>
<organism evidence="3 4">
    <name type="scientific">Pseudogymnoascus verrucosus</name>
    <dbReference type="NCBI Taxonomy" id="342668"/>
    <lineage>
        <taxon>Eukaryota</taxon>
        <taxon>Fungi</taxon>
        <taxon>Dikarya</taxon>
        <taxon>Ascomycota</taxon>
        <taxon>Pezizomycotina</taxon>
        <taxon>Leotiomycetes</taxon>
        <taxon>Thelebolales</taxon>
        <taxon>Thelebolaceae</taxon>
        <taxon>Pseudogymnoascus</taxon>
    </lineage>
</organism>
<evidence type="ECO:0000256" key="1">
    <source>
        <dbReference type="SAM" id="Phobius"/>
    </source>
</evidence>
<sequence length="454" mass="51258">MLSSRGCIFVLIWAYSQVAQAYTKFEPECTNPKEAVNFVSSPPTRGTLDILWSSLFTIFACTWSVLHLNVPQQRVNRDPGILGDLKWGIKTVLSKTKWMLYTVLAPEVLLLYAVARLVSAWEQHPEIKAFADADRVPWTLAHTTFADMGGFVVRGRSDRIGGVSPGSEMPTAPIQTQVNESDPISDYANEWYILDLKTIRRLRSEGHITLPCILKAEIDDHSKGDTFTKVIAATQIIWTIANAITRACRGLAISQLEVSVVAFAVCALLIYASYWYSPKDVSVPITFLQWRGPVPSTIAKIIVKGVVSTRPKRYVGVKTGQAPFRNTFAYDNKSRLDVYTLFWGAFFFGGPHLLAWNFTFPTPAERIIWRATSLYCSSVGLIIYFFFYVLEKPLKNLDIEWSNTSRFLDFLSYIIMAIYLLARLFLLVETFRTLLFLPPSAYIATWTSSVPMFG</sequence>
<dbReference type="EMBL" id="KV460278">
    <property type="protein sequence ID" value="OBT91885.1"/>
    <property type="molecule type" value="Genomic_DNA"/>
</dbReference>
<protein>
    <submittedName>
        <fullName evidence="3">Uncharacterized protein</fullName>
    </submittedName>
</protein>
<reference evidence="4" key="2">
    <citation type="journal article" date="2018" name="Nat. Commun.">
        <title>Extreme sensitivity to ultraviolet light in the fungal pathogen causing white-nose syndrome of bats.</title>
        <authorList>
            <person name="Palmer J.M."/>
            <person name="Drees K.P."/>
            <person name="Foster J.T."/>
            <person name="Lindner D.L."/>
        </authorList>
    </citation>
    <scope>NUCLEOTIDE SEQUENCE [LARGE SCALE GENOMIC DNA]</scope>
    <source>
        <strain evidence="4">UAMH 10579</strain>
    </source>
</reference>
<gene>
    <name evidence="3" type="ORF">VE01_10145</name>
</gene>
<evidence type="ECO:0000313" key="4">
    <source>
        <dbReference type="Proteomes" id="UP000091956"/>
    </source>
</evidence>
<feature type="transmembrane region" description="Helical" evidence="1">
    <location>
        <begin position="341"/>
        <end position="360"/>
    </location>
</feature>
<proteinExistence type="predicted"/>
<keyword evidence="2" id="KW-0732">Signal</keyword>
<dbReference type="GeneID" id="28843531"/>
<feature type="transmembrane region" description="Helical" evidence="1">
    <location>
        <begin position="372"/>
        <end position="390"/>
    </location>
</feature>
<dbReference type="Proteomes" id="UP000091956">
    <property type="component" value="Unassembled WGS sequence"/>
</dbReference>
<dbReference type="STRING" id="342668.A0A1B8G7S7"/>
<keyword evidence="1" id="KW-0472">Membrane</keyword>
<dbReference type="AlphaFoldDB" id="A0A1B8G7S7"/>
<feature type="transmembrane region" description="Helical" evidence="1">
    <location>
        <begin position="410"/>
        <end position="428"/>
    </location>
</feature>
<feature type="chain" id="PRO_5008608310" evidence="2">
    <location>
        <begin position="22"/>
        <end position="454"/>
    </location>
</feature>